<feature type="coiled-coil region" evidence="7">
    <location>
        <begin position="176"/>
        <end position="203"/>
    </location>
</feature>
<evidence type="ECO:0000256" key="6">
    <source>
        <dbReference type="ARBA" id="ARBA00023136"/>
    </source>
</evidence>
<sequence>MEHKLTYQIKWAWAFTKPYRGALLLYFLAELIALGLSLLFIYYSKYAIDYAIAGDTALMKQSLWLAIWSVVGGQAASLYATWVNDRMRSRMLIRLQQDVVDAQMRATWALVKNWHTGDVMIRVNTDCQEVVQMIGTTAVDAVITVFRLLSAFGFLWIMDPMLAVVILCVSPLVVFSKLYFRRLKKMNQELKRAESNLGNVVQENMRFRLVIRALGLQRIRWDKVTGSQAAIYAMKMRVLNFSTVSKGILRFTVNAGFLLTFIWGVFRLHAAEITFGTMSAFLQLVGRIQGPVLTLMGFIPTFIRFRTALERVDEMLQSEKEEEVKAEYLPNIQQVSLRSVNFRYEDKEVFNRFDADFVRGKPTAVVGASGKGKTTLIRLLLSLLKPNGGTLQLHVDGREIPLDSAHRTNFAYVPQGDKLFSGTIRENLQVNTQPVSDERIREVLTTACATFVYDLPAGLDTLVGESGYGLSEGQAQRIAVARALLQDCAVWLFDEVTSALDPSTAVELTDRLLEAGKNKILVFVTHDLMLTERCSRVLYIS</sequence>
<dbReference type="Proteomes" id="UP000239711">
    <property type="component" value="Unassembled WGS sequence"/>
</dbReference>
<dbReference type="SMART" id="SM00382">
    <property type="entry name" value="AAA"/>
    <property type="match status" value="1"/>
</dbReference>
<dbReference type="AlphaFoldDB" id="A0A2S9J2H5"/>
<feature type="transmembrane region" description="Helical" evidence="8">
    <location>
        <begin position="161"/>
        <end position="180"/>
    </location>
</feature>
<dbReference type="GO" id="GO:0140359">
    <property type="term" value="F:ABC-type transporter activity"/>
    <property type="evidence" value="ECO:0007669"/>
    <property type="project" value="InterPro"/>
</dbReference>
<comment type="caution">
    <text evidence="11">The sequence shown here is derived from an EMBL/GenBank/DDBJ whole genome shotgun (WGS) entry which is preliminary data.</text>
</comment>
<dbReference type="InterPro" id="IPR039421">
    <property type="entry name" value="Type_1_exporter"/>
</dbReference>
<accession>A0A2S9J2H5</accession>
<dbReference type="Pfam" id="PF00664">
    <property type="entry name" value="ABC_membrane"/>
    <property type="match status" value="1"/>
</dbReference>
<evidence type="ECO:0000259" key="10">
    <source>
        <dbReference type="PROSITE" id="PS50929"/>
    </source>
</evidence>
<evidence type="ECO:0000256" key="1">
    <source>
        <dbReference type="ARBA" id="ARBA00004651"/>
    </source>
</evidence>
<name>A0A2S9J2H5_9SPHI</name>
<gene>
    <name evidence="11" type="ORF">C5745_12735</name>
</gene>
<dbReference type="GO" id="GO:0005524">
    <property type="term" value="F:ATP binding"/>
    <property type="evidence" value="ECO:0007669"/>
    <property type="project" value="UniProtKB-KW"/>
</dbReference>
<keyword evidence="3" id="KW-0547">Nucleotide-binding</keyword>
<dbReference type="InterPro" id="IPR003439">
    <property type="entry name" value="ABC_transporter-like_ATP-bd"/>
</dbReference>
<dbReference type="GO" id="GO:0034040">
    <property type="term" value="F:ATPase-coupled lipid transmembrane transporter activity"/>
    <property type="evidence" value="ECO:0007669"/>
    <property type="project" value="TreeGrafter"/>
</dbReference>
<keyword evidence="5 8" id="KW-1133">Transmembrane helix</keyword>
<evidence type="ECO:0000256" key="3">
    <source>
        <dbReference type="ARBA" id="ARBA00022741"/>
    </source>
</evidence>
<keyword evidence="2 8" id="KW-0812">Transmembrane</keyword>
<comment type="subcellular location">
    <subcellularLocation>
        <location evidence="1">Cell membrane</location>
        <topology evidence="1">Multi-pass membrane protein</topology>
    </subcellularLocation>
</comment>
<dbReference type="CDD" id="cd07346">
    <property type="entry name" value="ABC_6TM_exporters"/>
    <property type="match status" value="1"/>
</dbReference>
<evidence type="ECO:0000256" key="2">
    <source>
        <dbReference type="ARBA" id="ARBA00022692"/>
    </source>
</evidence>
<dbReference type="SUPFAM" id="SSF52540">
    <property type="entry name" value="P-loop containing nucleoside triphosphate hydrolases"/>
    <property type="match status" value="1"/>
</dbReference>
<dbReference type="InterPro" id="IPR003593">
    <property type="entry name" value="AAA+_ATPase"/>
</dbReference>
<dbReference type="InterPro" id="IPR011527">
    <property type="entry name" value="ABC1_TM_dom"/>
</dbReference>
<evidence type="ECO:0000256" key="7">
    <source>
        <dbReference type="SAM" id="Coils"/>
    </source>
</evidence>
<feature type="transmembrane region" description="Helical" evidence="8">
    <location>
        <begin position="63"/>
        <end position="82"/>
    </location>
</feature>
<evidence type="ECO:0000313" key="11">
    <source>
        <dbReference type="EMBL" id="PRD46959.1"/>
    </source>
</evidence>
<dbReference type="InterPro" id="IPR036640">
    <property type="entry name" value="ABC1_TM_sf"/>
</dbReference>
<dbReference type="EMBL" id="PVBQ01000009">
    <property type="protein sequence ID" value="PRD46959.1"/>
    <property type="molecule type" value="Genomic_DNA"/>
</dbReference>
<keyword evidence="7" id="KW-0175">Coiled coil</keyword>
<dbReference type="Pfam" id="PF00005">
    <property type="entry name" value="ABC_tran"/>
    <property type="match status" value="1"/>
</dbReference>
<dbReference type="GO" id="GO:0005886">
    <property type="term" value="C:plasma membrane"/>
    <property type="evidence" value="ECO:0007669"/>
    <property type="project" value="UniProtKB-SubCell"/>
</dbReference>
<evidence type="ECO:0000313" key="12">
    <source>
        <dbReference type="Proteomes" id="UP000239711"/>
    </source>
</evidence>
<dbReference type="Gene3D" id="3.40.50.300">
    <property type="entry name" value="P-loop containing nucleotide triphosphate hydrolases"/>
    <property type="match status" value="1"/>
</dbReference>
<reference evidence="11 12" key="1">
    <citation type="submission" date="2018-02" db="EMBL/GenBank/DDBJ databases">
        <title>The draft genome of Sphingobacterium sp. 5JN-11.</title>
        <authorList>
            <person name="Liu L."/>
            <person name="Li L."/>
            <person name="Liang L."/>
            <person name="Zhang X."/>
            <person name="Wang T."/>
        </authorList>
    </citation>
    <scope>NUCLEOTIDE SEQUENCE [LARGE SCALE GENOMIC DNA]</scope>
    <source>
        <strain evidence="11 12">5JN-11</strain>
    </source>
</reference>
<dbReference type="InterPro" id="IPR027417">
    <property type="entry name" value="P-loop_NTPase"/>
</dbReference>
<dbReference type="GO" id="GO:0016887">
    <property type="term" value="F:ATP hydrolysis activity"/>
    <property type="evidence" value="ECO:0007669"/>
    <property type="project" value="InterPro"/>
</dbReference>
<evidence type="ECO:0000256" key="4">
    <source>
        <dbReference type="ARBA" id="ARBA00022840"/>
    </source>
</evidence>
<dbReference type="PANTHER" id="PTHR24221">
    <property type="entry name" value="ATP-BINDING CASSETTE SUB-FAMILY B"/>
    <property type="match status" value="1"/>
</dbReference>
<keyword evidence="12" id="KW-1185">Reference proteome</keyword>
<evidence type="ECO:0000256" key="8">
    <source>
        <dbReference type="SAM" id="Phobius"/>
    </source>
</evidence>
<dbReference type="SUPFAM" id="SSF90123">
    <property type="entry name" value="ABC transporter transmembrane region"/>
    <property type="match status" value="1"/>
</dbReference>
<dbReference type="PANTHER" id="PTHR24221:SF654">
    <property type="entry name" value="ATP-BINDING CASSETTE SUB-FAMILY B MEMBER 6"/>
    <property type="match status" value="1"/>
</dbReference>
<evidence type="ECO:0000259" key="9">
    <source>
        <dbReference type="PROSITE" id="PS50893"/>
    </source>
</evidence>
<keyword evidence="6 8" id="KW-0472">Membrane</keyword>
<feature type="domain" description="ABC transmembrane type-1" evidence="10">
    <location>
        <begin position="24"/>
        <end position="304"/>
    </location>
</feature>
<organism evidence="11 12">
    <name type="scientific">Sphingobacterium haloxyli</name>
    <dbReference type="NCBI Taxonomy" id="2100533"/>
    <lineage>
        <taxon>Bacteria</taxon>
        <taxon>Pseudomonadati</taxon>
        <taxon>Bacteroidota</taxon>
        <taxon>Sphingobacteriia</taxon>
        <taxon>Sphingobacteriales</taxon>
        <taxon>Sphingobacteriaceae</taxon>
        <taxon>Sphingobacterium</taxon>
    </lineage>
</organism>
<feature type="domain" description="ABC transporter" evidence="9">
    <location>
        <begin position="335"/>
        <end position="541"/>
    </location>
</feature>
<feature type="transmembrane region" description="Helical" evidence="8">
    <location>
        <begin position="21"/>
        <end position="43"/>
    </location>
</feature>
<dbReference type="PROSITE" id="PS50893">
    <property type="entry name" value="ABC_TRANSPORTER_2"/>
    <property type="match status" value="1"/>
</dbReference>
<dbReference type="RefSeq" id="WP_105717394.1">
    <property type="nucleotide sequence ID" value="NZ_PVBQ01000009.1"/>
</dbReference>
<feature type="transmembrane region" description="Helical" evidence="8">
    <location>
        <begin position="247"/>
        <end position="266"/>
    </location>
</feature>
<dbReference type="Gene3D" id="1.20.1560.10">
    <property type="entry name" value="ABC transporter type 1, transmembrane domain"/>
    <property type="match status" value="1"/>
</dbReference>
<dbReference type="OrthoDB" id="9762778at2"/>
<protein>
    <submittedName>
        <fullName evidence="11">ABC transporter ATP-binding protein</fullName>
    </submittedName>
</protein>
<feature type="transmembrane region" description="Helical" evidence="8">
    <location>
        <begin position="130"/>
        <end position="155"/>
    </location>
</feature>
<proteinExistence type="predicted"/>
<evidence type="ECO:0000256" key="5">
    <source>
        <dbReference type="ARBA" id="ARBA00022989"/>
    </source>
</evidence>
<keyword evidence="4 11" id="KW-0067">ATP-binding</keyword>
<dbReference type="PROSITE" id="PS50929">
    <property type="entry name" value="ABC_TM1F"/>
    <property type="match status" value="1"/>
</dbReference>